<name>A0A0C2J9M5_THEKT</name>
<dbReference type="InterPro" id="IPR011009">
    <property type="entry name" value="Kinase-like_dom_sf"/>
</dbReference>
<keyword evidence="3" id="KW-1185">Reference proteome</keyword>
<dbReference type="PROSITE" id="PS50011">
    <property type="entry name" value="PROTEIN_KINASE_DOM"/>
    <property type="match status" value="1"/>
</dbReference>
<dbReference type="GO" id="GO:0005524">
    <property type="term" value="F:ATP binding"/>
    <property type="evidence" value="ECO:0007669"/>
    <property type="project" value="InterPro"/>
</dbReference>
<dbReference type="EMBL" id="JWZT01000375">
    <property type="protein sequence ID" value="KII74534.1"/>
    <property type="molecule type" value="Genomic_DNA"/>
</dbReference>
<evidence type="ECO:0000313" key="3">
    <source>
        <dbReference type="Proteomes" id="UP000031668"/>
    </source>
</evidence>
<feature type="domain" description="Protein kinase" evidence="1">
    <location>
        <begin position="1"/>
        <end position="285"/>
    </location>
</feature>
<dbReference type="AlphaFoldDB" id="A0A0C2J9M5"/>
<dbReference type="InterPro" id="IPR000719">
    <property type="entry name" value="Prot_kinase_dom"/>
</dbReference>
<evidence type="ECO:0000313" key="2">
    <source>
        <dbReference type="EMBL" id="KII74534.1"/>
    </source>
</evidence>
<protein>
    <recommendedName>
        <fullName evidence="1">Protein kinase domain-containing protein</fullName>
    </recommendedName>
</protein>
<dbReference type="Gene3D" id="1.10.510.10">
    <property type="entry name" value="Transferase(Phosphotransferase) domain 1"/>
    <property type="match status" value="1"/>
</dbReference>
<organism evidence="2 3">
    <name type="scientific">Thelohanellus kitauei</name>
    <name type="common">Myxosporean</name>
    <dbReference type="NCBI Taxonomy" id="669202"/>
    <lineage>
        <taxon>Eukaryota</taxon>
        <taxon>Metazoa</taxon>
        <taxon>Cnidaria</taxon>
        <taxon>Myxozoa</taxon>
        <taxon>Myxosporea</taxon>
        <taxon>Bivalvulida</taxon>
        <taxon>Platysporina</taxon>
        <taxon>Myxobolidae</taxon>
        <taxon>Thelohanellus</taxon>
    </lineage>
</organism>
<dbReference type="OrthoDB" id="339325at2759"/>
<evidence type="ECO:0000259" key="1">
    <source>
        <dbReference type="PROSITE" id="PS50011"/>
    </source>
</evidence>
<dbReference type="SUPFAM" id="SSF56112">
    <property type="entry name" value="Protein kinase-like (PK-like)"/>
    <property type="match status" value="1"/>
</dbReference>
<comment type="caution">
    <text evidence="2">The sequence shown here is derived from an EMBL/GenBank/DDBJ whole genome shotgun (WGS) entry which is preliminary data.</text>
</comment>
<accession>A0A0C2J9M5</accession>
<gene>
    <name evidence="2" type="ORF">RF11_06702</name>
</gene>
<reference evidence="2 3" key="1">
    <citation type="journal article" date="2014" name="Genome Biol. Evol.">
        <title>The genome of the myxosporean Thelohanellus kitauei shows adaptations to nutrient acquisition within its fish host.</title>
        <authorList>
            <person name="Yang Y."/>
            <person name="Xiong J."/>
            <person name="Zhou Z."/>
            <person name="Huo F."/>
            <person name="Miao W."/>
            <person name="Ran C."/>
            <person name="Liu Y."/>
            <person name="Zhang J."/>
            <person name="Feng J."/>
            <person name="Wang M."/>
            <person name="Wang M."/>
            <person name="Wang L."/>
            <person name="Yao B."/>
        </authorList>
    </citation>
    <scope>NUCLEOTIDE SEQUENCE [LARGE SCALE GENOMIC DNA]</scope>
    <source>
        <strain evidence="2">Wuqing</strain>
    </source>
</reference>
<dbReference type="GO" id="GO:0004672">
    <property type="term" value="F:protein kinase activity"/>
    <property type="evidence" value="ECO:0007669"/>
    <property type="project" value="InterPro"/>
</dbReference>
<proteinExistence type="predicted"/>
<dbReference type="Proteomes" id="UP000031668">
    <property type="component" value="Unassembled WGS sequence"/>
</dbReference>
<sequence length="307" mass="35200">MNVNANSFEDLAFHQHPVGGACSLTGKYGMNRVVIQAYHHSRQRNFRNELEFFVLSKPRNPSIIEPFSFGVLKVEEVLLSTASIVHGLAAGLSYLHLCHGGSISKFSVFHRCFGPDCYYISLEKGLPWCKITNFQYAIIIDGDNDKLPLSKDVKNPVEECENFIYYASPESLFMKNTSFDRSDLSSDIYSLGCLIWLHYSVAHEIIAQRSKFGHVFEKRFLNMHPIHMPSEERVSIKKVYRALANSHKFLKKCANVPDKYTKISIECSSFAKEVRPNAKTVKDYLKGCFESMKENFKRDMSDNYVIY</sequence>